<keyword evidence="3" id="KW-1185">Reference proteome</keyword>
<organism evidence="2 3">
    <name type="scientific">Phytophthora megakarya</name>
    <dbReference type="NCBI Taxonomy" id="4795"/>
    <lineage>
        <taxon>Eukaryota</taxon>
        <taxon>Sar</taxon>
        <taxon>Stramenopiles</taxon>
        <taxon>Oomycota</taxon>
        <taxon>Peronosporomycetes</taxon>
        <taxon>Peronosporales</taxon>
        <taxon>Peronosporaceae</taxon>
        <taxon>Phytophthora</taxon>
    </lineage>
</organism>
<dbReference type="PROSITE" id="PS50994">
    <property type="entry name" value="INTEGRASE"/>
    <property type="match status" value="1"/>
</dbReference>
<dbReference type="InterPro" id="IPR001584">
    <property type="entry name" value="Integrase_cat-core"/>
</dbReference>
<dbReference type="AlphaFoldDB" id="A0A225WKG5"/>
<dbReference type="PANTHER" id="PTHR37984">
    <property type="entry name" value="PROTEIN CBG26694"/>
    <property type="match status" value="1"/>
</dbReference>
<evidence type="ECO:0000313" key="3">
    <source>
        <dbReference type="Proteomes" id="UP000198211"/>
    </source>
</evidence>
<dbReference type="InterPro" id="IPR050951">
    <property type="entry name" value="Retrovirus_Pol_polyprotein"/>
</dbReference>
<dbReference type="Gene3D" id="3.30.420.10">
    <property type="entry name" value="Ribonuclease H-like superfamily/Ribonuclease H"/>
    <property type="match status" value="1"/>
</dbReference>
<dbReference type="STRING" id="4795.A0A225WKG5"/>
<evidence type="ECO:0000259" key="1">
    <source>
        <dbReference type="PROSITE" id="PS50994"/>
    </source>
</evidence>
<dbReference type="OrthoDB" id="167591at2759"/>
<dbReference type="PANTHER" id="PTHR37984:SF5">
    <property type="entry name" value="PROTEIN NYNRIN-LIKE"/>
    <property type="match status" value="1"/>
</dbReference>
<evidence type="ECO:0000313" key="2">
    <source>
        <dbReference type="EMBL" id="OWZ17487.1"/>
    </source>
</evidence>
<accession>A0A225WKG5</accession>
<feature type="domain" description="Integrase catalytic" evidence="1">
    <location>
        <begin position="1"/>
        <end position="75"/>
    </location>
</feature>
<gene>
    <name evidence="2" type="ORF">PHMEG_0008561</name>
</gene>
<comment type="caution">
    <text evidence="2">The sequence shown here is derived from an EMBL/GenBank/DDBJ whole genome shotgun (WGS) entry which is preliminary data.</text>
</comment>
<reference evidence="3" key="1">
    <citation type="submission" date="2017-03" db="EMBL/GenBank/DDBJ databases">
        <title>Phytopthora megakarya and P. palmivora, two closely related causual agents of cacao black pod achieved similar genome size and gene model numbers by different mechanisms.</title>
        <authorList>
            <person name="Ali S."/>
            <person name="Shao J."/>
            <person name="Larry D.J."/>
            <person name="Kronmiller B."/>
            <person name="Shen D."/>
            <person name="Strem M.D."/>
            <person name="Melnick R.L."/>
            <person name="Guiltinan M.J."/>
            <person name="Tyler B.M."/>
            <person name="Meinhardt L.W."/>
            <person name="Bailey B.A."/>
        </authorList>
    </citation>
    <scope>NUCLEOTIDE SEQUENCE [LARGE SCALE GENOMIC DNA]</scope>
    <source>
        <strain evidence="3">zdho120</strain>
    </source>
</reference>
<dbReference type="Proteomes" id="UP000198211">
    <property type="component" value="Unassembled WGS sequence"/>
</dbReference>
<name>A0A225WKG5_9STRA</name>
<dbReference type="InterPro" id="IPR012337">
    <property type="entry name" value="RNaseH-like_sf"/>
</dbReference>
<dbReference type="EMBL" id="NBNE01000746">
    <property type="protein sequence ID" value="OWZ17487.1"/>
    <property type="molecule type" value="Genomic_DNA"/>
</dbReference>
<proteinExistence type="predicted"/>
<sequence>MHTTSTAEDIVKLFFNSVIRYYGIPITIISDRDPKSTSKFWKAIVNMMKIKTAMTAAHRVQNDSPIERQNQTLEE</sequence>
<dbReference type="SUPFAM" id="SSF53098">
    <property type="entry name" value="Ribonuclease H-like"/>
    <property type="match status" value="1"/>
</dbReference>
<dbReference type="InterPro" id="IPR036397">
    <property type="entry name" value="RNaseH_sf"/>
</dbReference>
<dbReference type="GO" id="GO:0015074">
    <property type="term" value="P:DNA integration"/>
    <property type="evidence" value="ECO:0007669"/>
    <property type="project" value="InterPro"/>
</dbReference>
<dbReference type="GO" id="GO:0003676">
    <property type="term" value="F:nucleic acid binding"/>
    <property type="evidence" value="ECO:0007669"/>
    <property type="project" value="InterPro"/>
</dbReference>
<protein>
    <submittedName>
        <fullName evidence="2">Retroelement</fullName>
    </submittedName>
</protein>